<protein>
    <submittedName>
        <fullName evidence="2">Uncharacterized protein</fullName>
    </submittedName>
</protein>
<reference evidence="2" key="2">
    <citation type="journal article" date="2015" name="Data Brief">
        <title>Shoot transcriptome of the giant reed, Arundo donax.</title>
        <authorList>
            <person name="Barrero R.A."/>
            <person name="Guerrero F.D."/>
            <person name="Moolhuijzen P."/>
            <person name="Goolsby J.A."/>
            <person name="Tidwell J."/>
            <person name="Bellgard S.E."/>
            <person name="Bellgard M.I."/>
        </authorList>
    </citation>
    <scope>NUCLEOTIDE SEQUENCE</scope>
    <source>
        <tissue evidence="2">Shoot tissue taken approximately 20 cm above the soil surface</tissue>
    </source>
</reference>
<organism evidence="2">
    <name type="scientific">Arundo donax</name>
    <name type="common">Giant reed</name>
    <name type="synonym">Donax arundinaceus</name>
    <dbReference type="NCBI Taxonomy" id="35708"/>
    <lineage>
        <taxon>Eukaryota</taxon>
        <taxon>Viridiplantae</taxon>
        <taxon>Streptophyta</taxon>
        <taxon>Embryophyta</taxon>
        <taxon>Tracheophyta</taxon>
        <taxon>Spermatophyta</taxon>
        <taxon>Magnoliopsida</taxon>
        <taxon>Liliopsida</taxon>
        <taxon>Poales</taxon>
        <taxon>Poaceae</taxon>
        <taxon>PACMAD clade</taxon>
        <taxon>Arundinoideae</taxon>
        <taxon>Arundineae</taxon>
        <taxon>Arundo</taxon>
    </lineage>
</organism>
<feature type="compositionally biased region" description="Polar residues" evidence="1">
    <location>
        <begin position="18"/>
        <end position="43"/>
    </location>
</feature>
<dbReference type="EMBL" id="GBRH01180334">
    <property type="protein sequence ID" value="JAE17562.1"/>
    <property type="molecule type" value="Transcribed_RNA"/>
</dbReference>
<sequence>MENSARFDLAIPHLGRTLPNSSNPRPLTSYQEPQLNSQPNLNKNRSRSRRLEHLAAETPPHGATSSVASSGPLLNKKNEIEQHSAKEGGWRQGGWCFGFFYGFLPEF</sequence>
<dbReference type="AlphaFoldDB" id="A0A0A9FZ60"/>
<feature type="region of interest" description="Disordered" evidence="1">
    <location>
        <begin position="1"/>
        <end position="73"/>
    </location>
</feature>
<name>A0A0A9FZ60_ARUDO</name>
<reference evidence="2" key="1">
    <citation type="submission" date="2014-09" db="EMBL/GenBank/DDBJ databases">
        <authorList>
            <person name="Magalhaes I.L.F."/>
            <person name="Oliveira U."/>
            <person name="Santos F.R."/>
            <person name="Vidigal T.H.D.A."/>
            <person name="Brescovit A.D."/>
            <person name="Santos A.J."/>
        </authorList>
    </citation>
    <scope>NUCLEOTIDE SEQUENCE</scope>
    <source>
        <tissue evidence="2">Shoot tissue taken approximately 20 cm above the soil surface</tissue>
    </source>
</reference>
<accession>A0A0A9FZ60</accession>
<evidence type="ECO:0000256" key="1">
    <source>
        <dbReference type="SAM" id="MobiDB-lite"/>
    </source>
</evidence>
<evidence type="ECO:0000313" key="2">
    <source>
        <dbReference type="EMBL" id="JAE17562.1"/>
    </source>
</evidence>
<proteinExistence type="predicted"/>